<comment type="similarity">
    <text evidence="2">Belongs to the Tom40 family.</text>
</comment>
<keyword evidence="3" id="KW-0813">Transport</keyword>
<comment type="subcellular location">
    <subcellularLocation>
        <location evidence="1">Mitochondrion outer membrane</location>
        <topology evidence="1">Multi-pass membrane protein</topology>
    </subcellularLocation>
</comment>
<dbReference type="InterPro" id="IPR037930">
    <property type="entry name" value="Tom40"/>
</dbReference>
<sequence length="326" mass="36191">MGIIYAIVNKEQDSYIVSNKTEIPDCIPCPTEIDRKPGNPGSFEDLHKKVKDLYPQNFEGARLKIKKVLSSHFNVMHTITLSSVTPSGYKFGASYIGTKAVGLHEKYPIVKGDIIPNGNMTANFVHTFGCRFRFKLSTQVANFKYKASSSSIEYRSNDYTLALTLANPKFLKQQGIVVLHFLQAITSRITLGAEVACLRNSKISGGQQTLMCVAFRYNTGPATWSATLGEAGLHICYYRRASRQLQLGVEIETNMRIHESVATIVYQINIPYADLIFKGIVNSESSIGCVFEKKLYPIPESSLIISGHLNHINQQFRVGVGLDIGV</sequence>
<keyword evidence="5" id="KW-0812">Transmembrane</keyword>
<keyword evidence="4" id="KW-1134">Transmembrane beta strand</keyword>
<evidence type="ECO:0000256" key="3">
    <source>
        <dbReference type="ARBA" id="ARBA00022448"/>
    </source>
</evidence>
<evidence type="ECO:0000256" key="7">
    <source>
        <dbReference type="ARBA" id="ARBA00022927"/>
    </source>
</evidence>
<dbReference type="Pfam" id="PF01459">
    <property type="entry name" value="Porin_3"/>
    <property type="match status" value="1"/>
</dbReference>
<keyword evidence="7" id="KW-0653">Protein transport</keyword>
<dbReference type="Proteomes" id="UP000614350">
    <property type="component" value="Unassembled WGS sequence"/>
</dbReference>
<evidence type="ECO:0000256" key="5">
    <source>
        <dbReference type="ARBA" id="ARBA00022692"/>
    </source>
</evidence>
<protein>
    <submittedName>
        <fullName evidence="10">Uncharacterized protein</fullName>
    </submittedName>
</protein>
<dbReference type="Gene3D" id="2.40.160.10">
    <property type="entry name" value="Porin"/>
    <property type="match status" value="1"/>
</dbReference>
<dbReference type="AlphaFoldDB" id="A0A834JXP0"/>
<dbReference type="GO" id="GO:0030150">
    <property type="term" value="P:protein import into mitochondrial matrix"/>
    <property type="evidence" value="ECO:0007669"/>
    <property type="project" value="InterPro"/>
</dbReference>
<dbReference type="EMBL" id="JACSEA010000008">
    <property type="protein sequence ID" value="KAF7394874.1"/>
    <property type="molecule type" value="Genomic_DNA"/>
</dbReference>
<reference evidence="10" key="1">
    <citation type="journal article" date="2020" name="G3 (Bethesda)">
        <title>High-Quality Assemblies for Three Invasive Social Wasps from the &lt;i&gt;Vespula&lt;/i&gt; Genus.</title>
        <authorList>
            <person name="Harrop T.W.R."/>
            <person name="Guhlin J."/>
            <person name="McLaughlin G.M."/>
            <person name="Permina E."/>
            <person name="Stockwell P."/>
            <person name="Gilligan J."/>
            <person name="Le Lec M.F."/>
            <person name="Gruber M.A.M."/>
            <person name="Quinn O."/>
            <person name="Lovegrove M."/>
            <person name="Duncan E.J."/>
            <person name="Remnant E.J."/>
            <person name="Van Eeckhoven J."/>
            <person name="Graham B."/>
            <person name="Knapp R.A."/>
            <person name="Langford K.W."/>
            <person name="Kronenberg Z."/>
            <person name="Press M.O."/>
            <person name="Eacker S.M."/>
            <person name="Wilson-Rankin E.E."/>
            <person name="Purcell J."/>
            <person name="Lester P.J."/>
            <person name="Dearden P.K."/>
        </authorList>
    </citation>
    <scope>NUCLEOTIDE SEQUENCE</scope>
    <source>
        <strain evidence="10">Marl-1</strain>
    </source>
</reference>
<keyword evidence="6" id="KW-1000">Mitochondrion outer membrane</keyword>
<keyword evidence="8" id="KW-0496">Mitochondrion</keyword>
<dbReference type="PANTHER" id="PTHR10802">
    <property type="entry name" value="MITOCHONDRIAL IMPORT RECEPTOR SUBUNIT TOM40"/>
    <property type="match status" value="1"/>
</dbReference>
<dbReference type="InterPro" id="IPR023614">
    <property type="entry name" value="Porin_dom_sf"/>
</dbReference>
<dbReference type="CDD" id="cd07305">
    <property type="entry name" value="Porin3_Tom40"/>
    <property type="match status" value="1"/>
</dbReference>
<organism evidence="10 11">
    <name type="scientific">Vespula vulgaris</name>
    <name type="common">Yellow jacket</name>
    <name type="synonym">Wasp</name>
    <dbReference type="NCBI Taxonomy" id="7454"/>
    <lineage>
        <taxon>Eukaryota</taxon>
        <taxon>Metazoa</taxon>
        <taxon>Ecdysozoa</taxon>
        <taxon>Arthropoda</taxon>
        <taxon>Hexapoda</taxon>
        <taxon>Insecta</taxon>
        <taxon>Pterygota</taxon>
        <taxon>Neoptera</taxon>
        <taxon>Endopterygota</taxon>
        <taxon>Hymenoptera</taxon>
        <taxon>Apocrita</taxon>
        <taxon>Aculeata</taxon>
        <taxon>Vespoidea</taxon>
        <taxon>Vespidae</taxon>
        <taxon>Vespinae</taxon>
        <taxon>Vespula</taxon>
    </lineage>
</organism>
<evidence type="ECO:0000256" key="9">
    <source>
        <dbReference type="ARBA" id="ARBA00023136"/>
    </source>
</evidence>
<gene>
    <name evidence="10" type="ORF">HZH66_008048</name>
</gene>
<keyword evidence="9" id="KW-0472">Membrane</keyword>
<evidence type="ECO:0000313" key="11">
    <source>
        <dbReference type="Proteomes" id="UP000614350"/>
    </source>
</evidence>
<evidence type="ECO:0000256" key="6">
    <source>
        <dbReference type="ARBA" id="ARBA00022787"/>
    </source>
</evidence>
<evidence type="ECO:0000256" key="2">
    <source>
        <dbReference type="ARBA" id="ARBA00010510"/>
    </source>
</evidence>
<evidence type="ECO:0000256" key="4">
    <source>
        <dbReference type="ARBA" id="ARBA00022452"/>
    </source>
</evidence>
<comment type="caution">
    <text evidence="10">The sequence shown here is derived from an EMBL/GenBank/DDBJ whole genome shotgun (WGS) entry which is preliminary data.</text>
</comment>
<dbReference type="GO" id="GO:0005741">
    <property type="term" value="C:mitochondrial outer membrane"/>
    <property type="evidence" value="ECO:0007669"/>
    <property type="project" value="UniProtKB-SubCell"/>
</dbReference>
<proteinExistence type="inferred from homology"/>
<accession>A0A834JXP0</accession>
<evidence type="ECO:0000313" key="10">
    <source>
        <dbReference type="EMBL" id="KAF7394874.1"/>
    </source>
</evidence>
<keyword evidence="11" id="KW-1185">Reference proteome</keyword>
<dbReference type="InterPro" id="IPR027246">
    <property type="entry name" value="Porin_Euk/Tom40"/>
</dbReference>
<evidence type="ECO:0000256" key="8">
    <source>
        <dbReference type="ARBA" id="ARBA00023128"/>
    </source>
</evidence>
<evidence type="ECO:0000256" key="1">
    <source>
        <dbReference type="ARBA" id="ARBA00004374"/>
    </source>
</evidence>
<name>A0A834JXP0_VESVU</name>
<dbReference type="GO" id="GO:0008320">
    <property type="term" value="F:protein transmembrane transporter activity"/>
    <property type="evidence" value="ECO:0007669"/>
    <property type="project" value="InterPro"/>
</dbReference>